<dbReference type="Proteomes" id="UP000176593">
    <property type="component" value="Unassembled WGS sequence"/>
</dbReference>
<dbReference type="FunFam" id="3.30.160.20:FF:000004">
    <property type="entry name" value="Peptide chain release factor 1"/>
    <property type="match status" value="1"/>
</dbReference>
<evidence type="ECO:0000256" key="2">
    <source>
        <dbReference type="ARBA" id="ARBA00010835"/>
    </source>
</evidence>
<evidence type="ECO:0000256" key="5">
    <source>
        <dbReference type="HAMAP-Rule" id="MF_00093"/>
    </source>
</evidence>
<dbReference type="InterPro" id="IPR004373">
    <property type="entry name" value="RF-1"/>
</dbReference>
<dbReference type="SUPFAM" id="SSF75620">
    <property type="entry name" value="Release factor"/>
    <property type="match status" value="1"/>
</dbReference>
<dbReference type="NCBIfam" id="TIGR00019">
    <property type="entry name" value="prfA"/>
    <property type="match status" value="1"/>
</dbReference>
<dbReference type="PANTHER" id="PTHR43804:SF7">
    <property type="entry name" value="LD18447P"/>
    <property type="match status" value="1"/>
</dbReference>
<dbReference type="InterPro" id="IPR050057">
    <property type="entry name" value="Prokaryotic/Mito_RF"/>
</dbReference>
<protein>
    <recommendedName>
        <fullName evidence="5 6">Peptide chain release factor 1</fullName>
        <shortName evidence="5">RF-1</shortName>
    </recommendedName>
</protein>
<dbReference type="Gene3D" id="3.30.70.1660">
    <property type="match status" value="1"/>
</dbReference>
<dbReference type="NCBIfam" id="NF001859">
    <property type="entry name" value="PRK00591.1"/>
    <property type="match status" value="1"/>
</dbReference>
<dbReference type="Gene3D" id="3.30.160.20">
    <property type="match status" value="1"/>
</dbReference>
<comment type="function">
    <text evidence="1 5">Peptide chain release factor 1 directs the termination of translation in response to the peptide chain termination codons UAG and UAA.</text>
</comment>
<reference evidence="9 10" key="1">
    <citation type="journal article" date="2016" name="Nat. Commun.">
        <title>Thousands of microbial genomes shed light on interconnected biogeochemical processes in an aquifer system.</title>
        <authorList>
            <person name="Anantharaman K."/>
            <person name="Brown C.T."/>
            <person name="Hug L.A."/>
            <person name="Sharon I."/>
            <person name="Castelle C.J."/>
            <person name="Probst A.J."/>
            <person name="Thomas B.C."/>
            <person name="Singh A."/>
            <person name="Wilkins M.J."/>
            <person name="Karaoz U."/>
            <person name="Brodie E.L."/>
            <person name="Williams K.H."/>
            <person name="Hubbard S.S."/>
            <person name="Banfield J.F."/>
        </authorList>
    </citation>
    <scope>NUCLEOTIDE SEQUENCE [LARGE SCALE GENOMIC DNA]</scope>
</reference>
<feature type="modified residue" description="N5-methylglutamine" evidence="5">
    <location>
        <position position="235"/>
    </location>
</feature>
<dbReference type="InterPro" id="IPR005139">
    <property type="entry name" value="PCRF"/>
</dbReference>
<comment type="similarity">
    <text evidence="2 5">Belongs to the prokaryotic/mitochondrial release factor family.</text>
</comment>
<gene>
    <name evidence="5" type="primary">prfA</name>
    <name evidence="9" type="ORF">A3I41_03150</name>
</gene>
<dbReference type="GO" id="GO:0016149">
    <property type="term" value="F:translation release factor activity, codon specific"/>
    <property type="evidence" value="ECO:0007669"/>
    <property type="project" value="UniProtKB-UniRule"/>
</dbReference>
<dbReference type="SMART" id="SM00937">
    <property type="entry name" value="PCRF"/>
    <property type="match status" value="1"/>
</dbReference>
<dbReference type="AlphaFoldDB" id="A0A1F7V8T4"/>
<evidence type="ECO:0000259" key="8">
    <source>
        <dbReference type="SMART" id="SM00937"/>
    </source>
</evidence>
<dbReference type="EMBL" id="MGEQ01000003">
    <property type="protein sequence ID" value="OGL86926.1"/>
    <property type="molecule type" value="Genomic_DNA"/>
</dbReference>
<dbReference type="InterPro" id="IPR045853">
    <property type="entry name" value="Pep_chain_release_fac_I_sf"/>
</dbReference>
<comment type="caution">
    <text evidence="9">The sequence shown here is derived from an EMBL/GenBank/DDBJ whole genome shotgun (WGS) entry which is preliminary data.</text>
</comment>
<dbReference type="Pfam" id="PF00472">
    <property type="entry name" value="RF-1"/>
    <property type="match status" value="1"/>
</dbReference>
<dbReference type="Gene3D" id="6.10.140.1950">
    <property type="match status" value="1"/>
</dbReference>
<evidence type="ECO:0000256" key="6">
    <source>
        <dbReference type="NCBIfam" id="TIGR00019"/>
    </source>
</evidence>
<evidence type="ECO:0000256" key="3">
    <source>
        <dbReference type="ARBA" id="ARBA00022481"/>
    </source>
</evidence>
<evidence type="ECO:0000313" key="10">
    <source>
        <dbReference type="Proteomes" id="UP000176593"/>
    </source>
</evidence>
<organism evidence="9 10">
    <name type="scientific">Candidatus Uhrbacteria bacterium RIFCSPLOWO2_02_FULL_48_18</name>
    <dbReference type="NCBI Taxonomy" id="1802408"/>
    <lineage>
        <taxon>Bacteria</taxon>
        <taxon>Candidatus Uhriibacteriota</taxon>
    </lineage>
</organism>
<feature type="compositionally biased region" description="Basic and acidic residues" evidence="7">
    <location>
        <begin position="280"/>
        <end position="295"/>
    </location>
</feature>
<accession>A0A1F7V8T4</accession>
<sequence>MELLTQFKIKRDEFHKLESRLGEPEVLSSPKLMKEVGSAYARMKELMGIGTEYETALKNLESAKHALTESDDADMKAFMQEEVELLETSVPMLEKKLLVALLPQDPMDAKDVIVEIRAGAGGDESAIFAGELMRMYTMYAEPKRWKIEHISASRNEIGGFKEVVFGIKGENVYSQLKFESGVHRVQRVPETEKQGRVHTSTATVAILPELEEVDFEIDMKDLRIEATTSTGAGGQSVNTTYSAIRILHIPTGLIVYCQDERSQKQNKERAMSIMRARLYEQEQERQRKEREENRRGQIGTGDRSEKIRTYNFPQDRVTDHRIHKNYHNIPGIMNGGLGTLIEDLKQAEIRSLLGEAPVETENEEDED</sequence>
<dbReference type="FunFam" id="3.30.70.1660:FF:000002">
    <property type="entry name" value="Peptide chain release factor 1"/>
    <property type="match status" value="1"/>
</dbReference>
<evidence type="ECO:0000313" key="9">
    <source>
        <dbReference type="EMBL" id="OGL86926.1"/>
    </source>
</evidence>
<keyword evidence="5" id="KW-0963">Cytoplasm</keyword>
<dbReference type="HAMAP" id="MF_00093">
    <property type="entry name" value="Rel_fac_1"/>
    <property type="match status" value="1"/>
</dbReference>
<evidence type="ECO:0000256" key="1">
    <source>
        <dbReference type="ARBA" id="ARBA00002986"/>
    </source>
</evidence>
<comment type="PTM">
    <text evidence="5">Methylated by PrmC. Methylation increases the termination efficiency of RF1.</text>
</comment>
<keyword evidence="4 5" id="KW-0648">Protein biosynthesis</keyword>
<dbReference type="PANTHER" id="PTHR43804">
    <property type="entry name" value="LD18447P"/>
    <property type="match status" value="1"/>
</dbReference>
<proteinExistence type="inferred from homology"/>
<comment type="subcellular location">
    <subcellularLocation>
        <location evidence="5">Cytoplasm</location>
    </subcellularLocation>
</comment>
<feature type="domain" description="Peptide chain release factor" evidence="8">
    <location>
        <begin position="64"/>
        <end position="179"/>
    </location>
</feature>
<dbReference type="InterPro" id="IPR000352">
    <property type="entry name" value="Pep_chain_release_fac_I"/>
</dbReference>
<dbReference type="Pfam" id="PF03462">
    <property type="entry name" value="PCRF"/>
    <property type="match status" value="1"/>
</dbReference>
<feature type="region of interest" description="Disordered" evidence="7">
    <location>
        <begin position="280"/>
        <end position="307"/>
    </location>
</feature>
<keyword evidence="3 5" id="KW-0488">Methylation</keyword>
<dbReference type="GO" id="GO:0005737">
    <property type="term" value="C:cytoplasm"/>
    <property type="evidence" value="ECO:0007669"/>
    <property type="project" value="UniProtKB-SubCell"/>
</dbReference>
<name>A0A1F7V8T4_9BACT</name>
<evidence type="ECO:0000256" key="7">
    <source>
        <dbReference type="SAM" id="MobiDB-lite"/>
    </source>
</evidence>
<evidence type="ECO:0000256" key="4">
    <source>
        <dbReference type="ARBA" id="ARBA00022917"/>
    </source>
</evidence>